<proteinExistence type="predicted"/>
<dbReference type="AlphaFoldDB" id="G2Q9X6"/>
<accession>G2Q9X6</accession>
<protein>
    <submittedName>
        <fullName evidence="1">Uncharacterized protein</fullName>
    </submittedName>
</protein>
<reference evidence="1 2" key="1">
    <citation type="journal article" date="2011" name="Nat. Biotechnol.">
        <title>Comparative genomic analysis of the thermophilic biomass-degrading fungi Myceliophthora thermophila and Thielavia terrestris.</title>
        <authorList>
            <person name="Berka R.M."/>
            <person name="Grigoriev I.V."/>
            <person name="Otillar R."/>
            <person name="Salamov A."/>
            <person name="Grimwood J."/>
            <person name="Reid I."/>
            <person name="Ishmael N."/>
            <person name="John T."/>
            <person name="Darmond C."/>
            <person name="Moisan M.-C."/>
            <person name="Henrissat B."/>
            <person name="Coutinho P.M."/>
            <person name="Lombard V."/>
            <person name="Natvig D.O."/>
            <person name="Lindquist E."/>
            <person name="Schmutz J."/>
            <person name="Lucas S."/>
            <person name="Harris P."/>
            <person name="Powlowski J."/>
            <person name="Bellemare A."/>
            <person name="Taylor D."/>
            <person name="Butler G."/>
            <person name="de Vries R.P."/>
            <person name="Allijn I.E."/>
            <person name="van den Brink J."/>
            <person name="Ushinsky S."/>
            <person name="Storms R."/>
            <person name="Powell A.J."/>
            <person name="Paulsen I.T."/>
            <person name="Elbourne L.D.H."/>
            <person name="Baker S.E."/>
            <person name="Magnuson J."/>
            <person name="LaBoissiere S."/>
            <person name="Clutterbuck A.J."/>
            <person name="Martinez D."/>
            <person name="Wogulis M."/>
            <person name="de Leon A.L."/>
            <person name="Rey M.W."/>
            <person name="Tsang A."/>
        </authorList>
    </citation>
    <scope>NUCLEOTIDE SEQUENCE [LARGE SCALE GENOMIC DNA]</scope>
    <source>
        <strain evidence="2">ATCC 42464 / BCRC 31852 / DSM 1799</strain>
    </source>
</reference>
<gene>
    <name evidence="1" type="ORF">MYCTH_46877</name>
</gene>
<evidence type="ECO:0000313" key="1">
    <source>
        <dbReference type="EMBL" id="AEO55777.1"/>
    </source>
</evidence>
<dbReference type="OrthoDB" id="4847360at2759"/>
<dbReference type="RefSeq" id="XP_003661022.1">
    <property type="nucleotide sequence ID" value="XM_003660974.1"/>
</dbReference>
<organism evidence="1 2">
    <name type="scientific">Thermothelomyces thermophilus (strain ATCC 42464 / BCRC 31852 / DSM 1799)</name>
    <name type="common">Sporotrichum thermophile</name>
    <dbReference type="NCBI Taxonomy" id="573729"/>
    <lineage>
        <taxon>Eukaryota</taxon>
        <taxon>Fungi</taxon>
        <taxon>Dikarya</taxon>
        <taxon>Ascomycota</taxon>
        <taxon>Pezizomycotina</taxon>
        <taxon>Sordariomycetes</taxon>
        <taxon>Sordariomycetidae</taxon>
        <taxon>Sordariales</taxon>
        <taxon>Chaetomiaceae</taxon>
        <taxon>Thermothelomyces</taxon>
    </lineage>
</organism>
<dbReference type="EMBL" id="CP003003">
    <property type="protein sequence ID" value="AEO55777.1"/>
    <property type="molecule type" value="Genomic_DNA"/>
</dbReference>
<dbReference type="Proteomes" id="UP000007322">
    <property type="component" value="Chromosome 2"/>
</dbReference>
<dbReference type="GeneID" id="11512501"/>
<evidence type="ECO:0000313" key="2">
    <source>
        <dbReference type="Proteomes" id="UP000007322"/>
    </source>
</evidence>
<dbReference type="InParanoid" id="G2Q9X6"/>
<sequence length="85" mass="10046">KIELPSKYGGTKEDLVGFLTNLRSYFRLNNDKFPDDKAKVLYVAIRLEAIRGRNGRFRLRHQKTIRITRQTRKATSYSLLFKEAR</sequence>
<feature type="non-terminal residue" evidence="1">
    <location>
        <position position="1"/>
    </location>
</feature>
<dbReference type="VEuPathDB" id="FungiDB:MYCTH_46877"/>
<dbReference type="KEGG" id="mtm:MYCTH_46877"/>
<keyword evidence="2" id="KW-1185">Reference proteome</keyword>
<name>G2Q9X6_THET4</name>
<dbReference type="HOGENOM" id="CLU_2518840_0_0_1"/>